<feature type="region of interest" description="Disordered" evidence="2">
    <location>
        <begin position="40"/>
        <end position="59"/>
    </location>
</feature>
<feature type="compositionally biased region" description="Acidic residues" evidence="2">
    <location>
        <begin position="101"/>
        <end position="111"/>
    </location>
</feature>
<dbReference type="EMBL" id="KN847495">
    <property type="protein sequence ID" value="KIW16182.1"/>
    <property type="molecule type" value="Genomic_DNA"/>
</dbReference>
<gene>
    <name evidence="3" type="ORF">PV08_06233</name>
</gene>
<dbReference type="RefSeq" id="XP_016236398.1">
    <property type="nucleotide sequence ID" value="XM_016380571.1"/>
</dbReference>
<protein>
    <submittedName>
        <fullName evidence="3">Uncharacterized protein</fullName>
    </submittedName>
</protein>
<organism evidence="3 4">
    <name type="scientific">Exophiala spinifera</name>
    <dbReference type="NCBI Taxonomy" id="91928"/>
    <lineage>
        <taxon>Eukaryota</taxon>
        <taxon>Fungi</taxon>
        <taxon>Dikarya</taxon>
        <taxon>Ascomycota</taxon>
        <taxon>Pezizomycotina</taxon>
        <taxon>Eurotiomycetes</taxon>
        <taxon>Chaetothyriomycetidae</taxon>
        <taxon>Chaetothyriales</taxon>
        <taxon>Herpotrichiellaceae</taxon>
        <taxon>Exophiala</taxon>
    </lineage>
</organism>
<dbReference type="VEuPathDB" id="FungiDB:PV08_06233"/>
<feature type="region of interest" description="Disordered" evidence="2">
    <location>
        <begin position="304"/>
        <end position="335"/>
    </location>
</feature>
<dbReference type="GeneID" id="27333316"/>
<reference evidence="3 4" key="1">
    <citation type="submission" date="2015-01" db="EMBL/GenBank/DDBJ databases">
        <title>The Genome Sequence of Exophiala spinifera CBS89968.</title>
        <authorList>
            <consortium name="The Broad Institute Genomics Platform"/>
            <person name="Cuomo C."/>
            <person name="de Hoog S."/>
            <person name="Gorbushina A."/>
            <person name="Stielow B."/>
            <person name="Teixiera M."/>
            <person name="Abouelleil A."/>
            <person name="Chapman S.B."/>
            <person name="Priest M."/>
            <person name="Young S.K."/>
            <person name="Wortman J."/>
            <person name="Nusbaum C."/>
            <person name="Birren B."/>
        </authorList>
    </citation>
    <scope>NUCLEOTIDE SEQUENCE [LARGE SCALE GENOMIC DNA]</scope>
    <source>
        <strain evidence="3 4">CBS 89968</strain>
    </source>
</reference>
<feature type="coiled-coil region" evidence="1">
    <location>
        <begin position="165"/>
        <end position="199"/>
    </location>
</feature>
<feature type="region of interest" description="Disordered" evidence="2">
    <location>
        <begin position="101"/>
        <end position="132"/>
    </location>
</feature>
<accession>A0A0D1ZTS5</accession>
<keyword evidence="1" id="KW-0175">Coiled coil</keyword>
<dbReference type="AlphaFoldDB" id="A0A0D1ZTS5"/>
<dbReference type="OrthoDB" id="4448936at2759"/>
<evidence type="ECO:0000313" key="4">
    <source>
        <dbReference type="Proteomes" id="UP000053328"/>
    </source>
</evidence>
<evidence type="ECO:0000256" key="1">
    <source>
        <dbReference type="SAM" id="Coils"/>
    </source>
</evidence>
<dbReference type="HOGENOM" id="CLU_070611_0_0_1"/>
<sequence length="335" mass="37466">MPLVFKATTLLSDVHLILRVHLLTEWFAYDSAISVGANTPGPTDKSLPSEKLSETSSHPDLATRLNGLVSEIWAHEQDGGIRGEQKRKLEQAMRDIELVLEDDLSGADDSETSTPQSGIPIEEDRQTASEQDLDAVRTSLAATVEAMRMRHQEQRHLHQLTVQKLEAVAQRCLDQEKQLREHAENMAILQHENHLLRQQNDRMHSELNHAHTESAKKEVAVNAMSSAVSGLEGWINASPTPTHSARRVVTRGRGRFRGRYYVDETPEPSPRIGQDGMPDAKALHEGVTAWLRGFRDVEEELRALKHSNPSPRKAGKSNFDFSDDEWGDFESAPAS</sequence>
<evidence type="ECO:0000313" key="3">
    <source>
        <dbReference type="EMBL" id="KIW16182.1"/>
    </source>
</evidence>
<keyword evidence="4" id="KW-1185">Reference proteome</keyword>
<dbReference type="Proteomes" id="UP000053328">
    <property type="component" value="Unassembled WGS sequence"/>
</dbReference>
<proteinExistence type="predicted"/>
<evidence type="ECO:0000256" key="2">
    <source>
        <dbReference type="SAM" id="MobiDB-lite"/>
    </source>
</evidence>
<name>A0A0D1ZTS5_9EURO</name>
<dbReference type="STRING" id="91928.A0A0D1ZTS5"/>